<evidence type="ECO:0000259" key="5">
    <source>
        <dbReference type="PROSITE" id="PS51387"/>
    </source>
</evidence>
<dbReference type="PANTHER" id="PTHR42934">
    <property type="entry name" value="GLYCOLATE OXIDASE SUBUNIT GLCD"/>
    <property type="match status" value="1"/>
</dbReference>
<dbReference type="Pfam" id="PF02913">
    <property type="entry name" value="FAD-oxidase_C"/>
    <property type="match status" value="1"/>
</dbReference>
<dbReference type="InterPro" id="IPR036318">
    <property type="entry name" value="FAD-bd_PCMH-like_sf"/>
</dbReference>
<sequence length="494" mass="53488">MFKQRKIKNSKNHSEFLKTLLHSLPKEEVIYEPEELSVYECDGLTAFRVLPLAVVIPQKIEEILVILSACKRFGVPIVVRGGGTGLSGGATPVEGGIVLSLSKFNQILEIDPINQVARVEPGVTNMQVSQSAAPYGLYFAPDPSSQIACTIGGNIAENAGGIHCLKYGLTVNNVLAIKMLTVEGEIVSIGNVGGESPGCDLLSLIVGSEGMLGIVIEATLRLLPKPECAKLVVGCFDDVTEASKTVSQIIASGIVPAGLEIMDKLVIEAVQSYIQVGFPTSAAAVLLCELDGMFEEVEEECRLVEQIMIQMGAKEIIRSKNEEERLLLWKARKSAFPAAGRISPDYYCMDGTIPRKSLAFVLKRIAELAAQYNLRVGNVFHAGDGNIHPLILYDNSIVGEMERVESLGEKILELCVEVGGSITGEHGVGLEKLGPMCLQFSLEEIQQFHRIKRALDPDALLNPGKAIPTLHRCAEFGKMHVHQGQIAFAGIERF</sequence>
<dbReference type="Gene3D" id="3.30.70.2740">
    <property type="match status" value="1"/>
</dbReference>
<reference evidence="9" key="3">
    <citation type="submission" date="2019-03" db="EMBL/GenBank/DDBJ databases">
        <title>Complete genome of Methylacidiphilum kamchatkense Kam1.</title>
        <authorList>
            <person name="Kruse T."/>
            <person name="Murarilal Ratnadevi C."/>
            <person name="Erikstad H.-A."/>
            <person name="Birkeland N.-K."/>
        </authorList>
    </citation>
    <scope>NUCLEOTIDE SEQUENCE [LARGE SCALE GENOMIC DNA]</scope>
    <source>
        <strain evidence="9">kam1</strain>
    </source>
</reference>
<name>A0A0C1UQK8_9BACT</name>
<dbReference type="EMBL" id="JQNX01000006">
    <property type="protein sequence ID" value="KIE58143.1"/>
    <property type="molecule type" value="Genomic_DNA"/>
</dbReference>
<dbReference type="InterPro" id="IPR051914">
    <property type="entry name" value="FAD-linked_OxidoTrans_Type4"/>
</dbReference>
<evidence type="ECO:0000313" key="7">
    <source>
        <dbReference type="EMBL" id="QDQ42165.1"/>
    </source>
</evidence>
<organism evidence="7 9">
    <name type="scientific">Methylacidiphilum kamchatkense Kam1</name>
    <dbReference type="NCBI Taxonomy" id="1202785"/>
    <lineage>
        <taxon>Bacteria</taxon>
        <taxon>Pseudomonadati</taxon>
        <taxon>Verrucomicrobiota</taxon>
        <taxon>Methylacidiphilae</taxon>
        <taxon>Methylacidiphilales</taxon>
        <taxon>Methylacidiphilaceae</taxon>
        <taxon>Methylacidiphilum (ex Ratnadevi et al. 2023)</taxon>
    </lineage>
</organism>
<dbReference type="Gene3D" id="3.30.465.10">
    <property type="match status" value="1"/>
</dbReference>
<evidence type="ECO:0000313" key="6">
    <source>
        <dbReference type="EMBL" id="KIE58143.1"/>
    </source>
</evidence>
<dbReference type="InterPro" id="IPR004113">
    <property type="entry name" value="FAD-bd_oxidored_4_C"/>
</dbReference>
<dbReference type="InterPro" id="IPR016169">
    <property type="entry name" value="FAD-bd_PCMH_sub2"/>
</dbReference>
<dbReference type="RefSeq" id="WP_039721760.1">
    <property type="nucleotide sequence ID" value="NZ_CP037899.1"/>
</dbReference>
<dbReference type="PANTHER" id="PTHR42934:SF1">
    <property type="entry name" value="GLYCOLATE OXIDASE SUBUNIT GLCD"/>
    <property type="match status" value="1"/>
</dbReference>
<dbReference type="SUPFAM" id="SSF55103">
    <property type="entry name" value="FAD-linked oxidases, C-terminal domain"/>
    <property type="match status" value="1"/>
</dbReference>
<evidence type="ECO:0000256" key="2">
    <source>
        <dbReference type="ARBA" id="ARBA00022630"/>
    </source>
</evidence>
<dbReference type="Proteomes" id="UP000315925">
    <property type="component" value="Chromosome"/>
</dbReference>
<dbReference type="OrthoDB" id="9767256at2"/>
<dbReference type="Pfam" id="PF01565">
    <property type="entry name" value="FAD_binding_4"/>
    <property type="match status" value="1"/>
</dbReference>
<dbReference type="InterPro" id="IPR016164">
    <property type="entry name" value="FAD-linked_Oxase-like_C"/>
</dbReference>
<reference evidence="6 8" key="1">
    <citation type="submission" date="2014-08" db="EMBL/GenBank/DDBJ databases">
        <title>Methylacidiphilum kamchatkense strain Kam1 draft genome sequence.</title>
        <authorList>
            <person name="Birkeland N.-K."/>
            <person name="Erikstad H.A."/>
        </authorList>
    </citation>
    <scope>NUCLEOTIDE SEQUENCE [LARGE SCALE GENOMIC DNA]</scope>
    <source>
        <strain evidence="6 8">Kam1</strain>
    </source>
</reference>
<dbReference type="SUPFAM" id="SSF56176">
    <property type="entry name" value="FAD-binding/transporter-associated domain-like"/>
    <property type="match status" value="1"/>
</dbReference>
<dbReference type="GO" id="GO:0071949">
    <property type="term" value="F:FAD binding"/>
    <property type="evidence" value="ECO:0007669"/>
    <property type="project" value="InterPro"/>
</dbReference>
<evidence type="ECO:0000313" key="8">
    <source>
        <dbReference type="Proteomes" id="UP000031594"/>
    </source>
</evidence>
<dbReference type="PROSITE" id="PS51387">
    <property type="entry name" value="FAD_PCMH"/>
    <property type="match status" value="1"/>
</dbReference>
<keyword evidence="4 7" id="KW-0560">Oxidoreductase</keyword>
<reference evidence="7" key="2">
    <citation type="journal article" date="2019" name="BMC Genomics">
        <title>Complete genome sequence analysis of the thermoacidophilic verrucomicrobial methanotroph 'Candidatus Methylacidiphilum kamchatkense' strain Kam1 and comparison with its closest relatives.</title>
        <authorList>
            <person name="Kruse T."/>
            <person name="Ratnadevi C.M."/>
            <person name="Erikstad H.A."/>
            <person name="Birkeland N.K."/>
        </authorList>
    </citation>
    <scope>NUCLEOTIDE SEQUENCE</scope>
    <source>
        <strain evidence="7">Kam1</strain>
    </source>
</reference>
<dbReference type="STRING" id="1202785.A946_08085"/>
<gene>
    <name evidence="6" type="ORF">A946_08085</name>
    <name evidence="7" type="ORF">kam1_926</name>
</gene>
<evidence type="ECO:0000313" key="9">
    <source>
        <dbReference type="Proteomes" id="UP000315925"/>
    </source>
</evidence>
<dbReference type="KEGG" id="mkc:kam1_926"/>
<dbReference type="GO" id="GO:0003973">
    <property type="term" value="F:(S)-2-hydroxy-acid oxidase activity"/>
    <property type="evidence" value="ECO:0007669"/>
    <property type="project" value="UniProtKB-EC"/>
</dbReference>
<keyword evidence="8" id="KW-1185">Reference proteome</keyword>
<dbReference type="EMBL" id="CP037899">
    <property type="protein sequence ID" value="QDQ42165.1"/>
    <property type="molecule type" value="Genomic_DNA"/>
</dbReference>
<keyword evidence="2" id="KW-0285">Flavoprotein</keyword>
<dbReference type="EC" id="1.1.3.15" evidence="7"/>
<dbReference type="InterPro" id="IPR006094">
    <property type="entry name" value="Oxid_FAD_bind_N"/>
</dbReference>
<dbReference type="Proteomes" id="UP000031594">
    <property type="component" value="Unassembled WGS sequence"/>
</dbReference>
<accession>A0A0C1UQK8</accession>
<dbReference type="Gene3D" id="1.10.45.10">
    <property type="entry name" value="Vanillyl-alcohol Oxidase, Chain A, domain 4"/>
    <property type="match status" value="1"/>
</dbReference>
<protein>
    <submittedName>
        <fullName evidence="6 7">Glycolate oxidase</fullName>
        <ecNumber evidence="7">1.1.3.15</ecNumber>
    </submittedName>
</protein>
<keyword evidence="3" id="KW-0274">FAD</keyword>
<evidence type="ECO:0000256" key="3">
    <source>
        <dbReference type="ARBA" id="ARBA00022827"/>
    </source>
</evidence>
<dbReference type="InterPro" id="IPR016171">
    <property type="entry name" value="Vanillyl_alc_oxidase_C-sub2"/>
</dbReference>
<dbReference type="InterPro" id="IPR016166">
    <property type="entry name" value="FAD-bd_PCMH"/>
</dbReference>
<dbReference type="AlphaFoldDB" id="A0A0C1UQK8"/>
<feature type="domain" description="FAD-binding PCMH-type" evidence="5">
    <location>
        <begin position="47"/>
        <end position="225"/>
    </location>
</feature>
<evidence type="ECO:0000256" key="4">
    <source>
        <dbReference type="ARBA" id="ARBA00023002"/>
    </source>
</evidence>
<proteinExistence type="predicted"/>
<comment type="cofactor">
    <cofactor evidence="1">
        <name>FAD</name>
        <dbReference type="ChEBI" id="CHEBI:57692"/>
    </cofactor>
</comment>
<evidence type="ECO:0000256" key="1">
    <source>
        <dbReference type="ARBA" id="ARBA00001974"/>
    </source>
</evidence>